<feature type="transmembrane region" description="Helical" evidence="1">
    <location>
        <begin position="56"/>
        <end position="85"/>
    </location>
</feature>
<evidence type="ECO:0000256" key="1">
    <source>
        <dbReference type="SAM" id="Phobius"/>
    </source>
</evidence>
<keyword evidence="3" id="KW-1185">Reference proteome</keyword>
<dbReference type="PIRSF" id="PIRSF033239">
    <property type="entry name" value="ExoD"/>
    <property type="match status" value="1"/>
</dbReference>
<feature type="transmembrane region" description="Helical" evidence="1">
    <location>
        <begin position="187"/>
        <end position="206"/>
    </location>
</feature>
<organism evidence="2 3">
    <name type="scientific">Mariniblastus fucicola</name>
    <dbReference type="NCBI Taxonomy" id="980251"/>
    <lineage>
        <taxon>Bacteria</taxon>
        <taxon>Pseudomonadati</taxon>
        <taxon>Planctomycetota</taxon>
        <taxon>Planctomycetia</taxon>
        <taxon>Pirellulales</taxon>
        <taxon>Pirellulaceae</taxon>
        <taxon>Mariniblastus</taxon>
    </lineage>
</organism>
<reference evidence="2 3" key="1">
    <citation type="submission" date="2019-08" db="EMBL/GenBank/DDBJ databases">
        <title>Deep-cultivation of Planctomycetes and their phenomic and genomic characterization uncovers novel biology.</title>
        <authorList>
            <person name="Wiegand S."/>
            <person name="Jogler M."/>
            <person name="Boedeker C."/>
            <person name="Pinto D."/>
            <person name="Vollmers J."/>
            <person name="Rivas-Marin E."/>
            <person name="Kohn T."/>
            <person name="Peeters S.H."/>
            <person name="Heuer A."/>
            <person name="Rast P."/>
            <person name="Oberbeckmann S."/>
            <person name="Bunk B."/>
            <person name="Jeske O."/>
            <person name="Meyerdierks A."/>
            <person name="Storesund J.E."/>
            <person name="Kallscheuer N."/>
            <person name="Luecker S."/>
            <person name="Lage O.M."/>
            <person name="Pohl T."/>
            <person name="Merkel B.J."/>
            <person name="Hornburger P."/>
            <person name="Mueller R.-W."/>
            <person name="Bruemmer F."/>
            <person name="Labrenz M."/>
            <person name="Spormann A.M."/>
            <person name="Op den Camp H."/>
            <person name="Overmann J."/>
            <person name="Amann R."/>
            <person name="Jetten M.S.M."/>
            <person name="Mascher T."/>
            <person name="Medema M.H."/>
            <person name="Devos D.P."/>
            <person name="Kaster A.-K."/>
            <person name="Ovreas L."/>
            <person name="Rohde M."/>
            <person name="Galperin M.Y."/>
            <person name="Jogler C."/>
        </authorList>
    </citation>
    <scope>NUCLEOTIDE SEQUENCE [LARGE SCALE GENOMIC DNA]</scope>
    <source>
        <strain evidence="2 3">FC18</strain>
    </source>
</reference>
<evidence type="ECO:0000313" key="3">
    <source>
        <dbReference type="Proteomes" id="UP000322214"/>
    </source>
</evidence>
<dbReference type="Proteomes" id="UP000322214">
    <property type="component" value="Chromosome"/>
</dbReference>
<protein>
    <submittedName>
        <fullName evidence="2">Exopolysaccharide synthesis, ExoD</fullName>
    </submittedName>
</protein>
<name>A0A5B9PGC7_9BACT</name>
<dbReference type="EMBL" id="CP042912">
    <property type="protein sequence ID" value="QEG24659.1"/>
    <property type="molecule type" value="Genomic_DNA"/>
</dbReference>
<keyword evidence="1" id="KW-1133">Transmembrane helix</keyword>
<dbReference type="STRING" id="980251.GCA_001642875_00989"/>
<dbReference type="KEGG" id="mff:MFFC18_45800"/>
<dbReference type="PANTHER" id="PTHR41795:SF1">
    <property type="entry name" value="EXOPOLYSACCHARIDE SYNTHESIS PROTEIN"/>
    <property type="match status" value="1"/>
</dbReference>
<dbReference type="AlphaFoldDB" id="A0A5B9PGC7"/>
<feature type="transmembrane region" description="Helical" evidence="1">
    <location>
        <begin position="160"/>
        <end position="180"/>
    </location>
</feature>
<keyword evidence="1" id="KW-0472">Membrane</keyword>
<dbReference type="Pfam" id="PF06055">
    <property type="entry name" value="ExoD"/>
    <property type="match status" value="1"/>
</dbReference>
<proteinExistence type="predicted"/>
<gene>
    <name evidence="2" type="ORF">MFFC18_45800</name>
</gene>
<feature type="transmembrane region" description="Helical" evidence="1">
    <location>
        <begin position="133"/>
        <end position="154"/>
    </location>
</feature>
<evidence type="ECO:0000313" key="2">
    <source>
        <dbReference type="EMBL" id="QEG24659.1"/>
    </source>
</evidence>
<accession>A0A5B9PGC7</accession>
<dbReference type="PANTHER" id="PTHR41795">
    <property type="entry name" value="EXOPOLYSACCHARIDE SYNTHESIS PROTEIN"/>
    <property type="match status" value="1"/>
</dbReference>
<dbReference type="RefSeq" id="WP_075083781.1">
    <property type="nucleotide sequence ID" value="NZ_CP042912.1"/>
</dbReference>
<dbReference type="InterPro" id="IPR010331">
    <property type="entry name" value="ExoD"/>
</dbReference>
<sequence>MNKPNLPDKNNDSSDSAPDSLSGLLTHFVDTTEGQDKVKIVHLLDSLDSRSHGPMLLFPAIIAISPIGMVPGMSVITGTLIILIAGQMMFFSGKPWIPDKLEDFEFSREKLTSGVEKTKPWVKMFEKVVYNRFEFLAGGAVIYPIAIISILLALSFYPLAFVPLGVFAPGFAITMFALGLTARDGLLVAFGFVLTAVAIGMVWFAWPF</sequence>
<keyword evidence="1" id="KW-0812">Transmembrane</keyword>